<feature type="compositionally biased region" description="Basic and acidic residues" evidence="3">
    <location>
        <begin position="10"/>
        <end position="22"/>
    </location>
</feature>
<feature type="compositionally biased region" description="Low complexity" evidence="3">
    <location>
        <begin position="57"/>
        <end position="66"/>
    </location>
</feature>
<dbReference type="PROSITE" id="PS00823">
    <property type="entry name" value="DEHYDRIN_2"/>
    <property type="match status" value="1"/>
</dbReference>
<gene>
    <name evidence="4" type="ORF">KY290_013774</name>
</gene>
<proteinExistence type="inferred from homology"/>
<organism evidence="4 5">
    <name type="scientific">Solanum tuberosum</name>
    <name type="common">Potato</name>
    <dbReference type="NCBI Taxonomy" id="4113"/>
    <lineage>
        <taxon>Eukaryota</taxon>
        <taxon>Viridiplantae</taxon>
        <taxon>Streptophyta</taxon>
        <taxon>Embryophyta</taxon>
        <taxon>Tracheophyta</taxon>
        <taxon>Spermatophyta</taxon>
        <taxon>Magnoliopsida</taxon>
        <taxon>eudicotyledons</taxon>
        <taxon>Gunneridae</taxon>
        <taxon>Pentapetalae</taxon>
        <taxon>asterids</taxon>
        <taxon>lamiids</taxon>
        <taxon>Solanales</taxon>
        <taxon>Solanaceae</taxon>
        <taxon>Solanoideae</taxon>
        <taxon>Solaneae</taxon>
        <taxon>Solanum</taxon>
    </lineage>
</organism>
<dbReference type="PROSITE" id="PS00315">
    <property type="entry name" value="DEHYDRIN_1"/>
    <property type="match status" value="1"/>
</dbReference>
<reference evidence="4 5" key="1">
    <citation type="journal article" date="2021" name="bioRxiv">
        <title>Chromosome-scale and haplotype-resolved genome assembly of a tetraploid potato cultivar.</title>
        <authorList>
            <person name="Sun H."/>
            <person name="Jiao W.-B."/>
            <person name="Krause K."/>
            <person name="Campoy J.A."/>
            <person name="Goel M."/>
            <person name="Folz-Donahue K."/>
            <person name="Kukat C."/>
            <person name="Huettel B."/>
            <person name="Schneeberger K."/>
        </authorList>
    </citation>
    <scope>NUCLEOTIDE SEQUENCE [LARGE SCALE GENOMIC DNA]</scope>
    <source>
        <strain evidence="4">SolTubOtavaFocal</strain>
        <tissue evidence="4">Leaves</tissue>
    </source>
</reference>
<protein>
    <recommendedName>
        <fullName evidence="6">Dehydrin</fullName>
    </recommendedName>
</protein>
<evidence type="ECO:0000256" key="2">
    <source>
        <dbReference type="RuleBase" id="RU003995"/>
    </source>
</evidence>
<dbReference type="EMBL" id="JAIVGD010000011">
    <property type="protein sequence ID" value="KAH0769793.1"/>
    <property type="molecule type" value="Genomic_DNA"/>
</dbReference>
<dbReference type="InterPro" id="IPR000167">
    <property type="entry name" value="Dehydrin"/>
</dbReference>
<keyword evidence="5" id="KW-1185">Reference proteome</keyword>
<evidence type="ECO:0000256" key="3">
    <source>
        <dbReference type="SAM" id="MobiDB-lite"/>
    </source>
</evidence>
<sequence>MAHSQGQMHLTDERGNRVHQIDEPNAIQGIAMGFAPAGTCSDTMKKDHYDEGQQQLRRSGSSSSSSSEDDGEGGRRKKKKGIKEKIKETLTGGADEGVQTIIPTPTPTPTCEAGGGEKKGMMEKIKEKIPGMH</sequence>
<evidence type="ECO:0000313" key="5">
    <source>
        <dbReference type="Proteomes" id="UP000826656"/>
    </source>
</evidence>
<evidence type="ECO:0008006" key="6">
    <source>
        <dbReference type="Google" id="ProtNLM"/>
    </source>
</evidence>
<feature type="compositionally biased region" description="Basic and acidic residues" evidence="3">
    <location>
        <begin position="115"/>
        <end position="133"/>
    </location>
</feature>
<dbReference type="PANTHER" id="PTHR33346">
    <property type="entry name" value="DEHYDRIN XERO 2-RELATED"/>
    <property type="match status" value="1"/>
</dbReference>
<dbReference type="InterPro" id="IPR030513">
    <property type="entry name" value="Dehydrin_CS"/>
</dbReference>
<accession>A0ABQ7VMY3</accession>
<dbReference type="Pfam" id="PF00257">
    <property type="entry name" value="Dehydrin"/>
    <property type="match status" value="1"/>
</dbReference>
<dbReference type="PANTHER" id="PTHR33346:SF51">
    <property type="entry name" value="ABSCISIC ACID AND ENVIRONMENTAL STRESS-INDUCIBLE PROTEIN TAS14-LIKE"/>
    <property type="match status" value="1"/>
</dbReference>
<comment type="similarity">
    <text evidence="1 2">Belongs to the plant dehydrin family.</text>
</comment>
<dbReference type="Proteomes" id="UP000826656">
    <property type="component" value="Unassembled WGS sequence"/>
</dbReference>
<evidence type="ECO:0000313" key="4">
    <source>
        <dbReference type="EMBL" id="KAH0769793.1"/>
    </source>
</evidence>
<comment type="caution">
    <text evidence="4">The sequence shown here is derived from an EMBL/GenBank/DDBJ whole genome shotgun (WGS) entry which is preliminary data.</text>
</comment>
<evidence type="ECO:0000256" key="1">
    <source>
        <dbReference type="ARBA" id="ARBA00008403"/>
    </source>
</evidence>
<feature type="region of interest" description="Disordered" evidence="3">
    <location>
        <begin position="1"/>
        <end position="133"/>
    </location>
</feature>
<name>A0ABQ7VMY3_SOLTU</name>